<evidence type="ECO:0000256" key="3">
    <source>
        <dbReference type="ARBA" id="ARBA00022475"/>
    </source>
</evidence>
<comment type="similarity">
    <text evidence="7">Belongs to the drug/metabolite transporter (DMT) superfamily. Small multidrug resistance (SMR) (TC 2.A.7.1) family.</text>
</comment>
<evidence type="ECO:0000256" key="7">
    <source>
        <dbReference type="RuleBase" id="RU003942"/>
    </source>
</evidence>
<organism evidence="9 10">
    <name type="scientific">Lentibacillus kimchii</name>
    <dbReference type="NCBI Taxonomy" id="1542911"/>
    <lineage>
        <taxon>Bacteria</taxon>
        <taxon>Bacillati</taxon>
        <taxon>Bacillota</taxon>
        <taxon>Bacilli</taxon>
        <taxon>Bacillales</taxon>
        <taxon>Bacillaceae</taxon>
        <taxon>Lentibacillus</taxon>
    </lineage>
</organism>
<keyword evidence="6 8" id="KW-0472">Membrane</keyword>
<protein>
    <submittedName>
        <fullName evidence="9">DMT family transporter</fullName>
    </submittedName>
</protein>
<reference evidence="10" key="1">
    <citation type="journal article" date="2019" name="Int. J. Syst. Evol. Microbiol.">
        <title>The Global Catalogue of Microorganisms (GCM) 10K type strain sequencing project: providing services to taxonomists for standard genome sequencing and annotation.</title>
        <authorList>
            <consortium name="The Broad Institute Genomics Platform"/>
            <consortium name="The Broad Institute Genome Sequencing Center for Infectious Disease"/>
            <person name="Wu L."/>
            <person name="Ma J."/>
        </authorList>
    </citation>
    <scope>NUCLEOTIDE SEQUENCE [LARGE SCALE GENOMIC DNA]</scope>
    <source>
        <strain evidence="10">JCM 30234</strain>
    </source>
</reference>
<dbReference type="PANTHER" id="PTHR30561">
    <property type="entry name" value="SMR FAMILY PROTON-DEPENDENT DRUG EFFLUX TRANSPORTER SUGE"/>
    <property type="match status" value="1"/>
</dbReference>
<evidence type="ECO:0000256" key="8">
    <source>
        <dbReference type="SAM" id="Phobius"/>
    </source>
</evidence>
<evidence type="ECO:0000256" key="6">
    <source>
        <dbReference type="ARBA" id="ARBA00023136"/>
    </source>
</evidence>
<keyword evidence="4 7" id="KW-0812">Transmembrane</keyword>
<dbReference type="SUPFAM" id="SSF103481">
    <property type="entry name" value="Multidrug resistance efflux transporter EmrE"/>
    <property type="match status" value="1"/>
</dbReference>
<name>A0ABW2URN6_9BACI</name>
<sequence length="109" mass="11396">MRGMVYLLIATIGEVVGTTALKASNGFSNLFPSIIVIISYSFSFYLLAQSLKTIPLGIGYAVWSGIGTAMTILIGVLVWKESLSLAGVLGVLLIFSGVLILNLKGTVAG</sequence>
<dbReference type="InterPro" id="IPR037185">
    <property type="entry name" value="EmrE-like"/>
</dbReference>
<dbReference type="Pfam" id="PF00893">
    <property type="entry name" value="Multi_Drug_Res"/>
    <property type="match status" value="1"/>
</dbReference>
<keyword evidence="3" id="KW-1003">Cell membrane</keyword>
<gene>
    <name evidence="9" type="ORF">ACFQU8_04125</name>
</gene>
<dbReference type="RefSeq" id="WP_382357912.1">
    <property type="nucleotide sequence ID" value="NZ_JBHTGR010000005.1"/>
</dbReference>
<dbReference type="Proteomes" id="UP001596620">
    <property type="component" value="Unassembled WGS sequence"/>
</dbReference>
<evidence type="ECO:0000256" key="4">
    <source>
        <dbReference type="ARBA" id="ARBA00022692"/>
    </source>
</evidence>
<feature type="transmembrane region" description="Helical" evidence="8">
    <location>
        <begin position="30"/>
        <end position="48"/>
    </location>
</feature>
<keyword evidence="2" id="KW-0813">Transport</keyword>
<evidence type="ECO:0000256" key="2">
    <source>
        <dbReference type="ARBA" id="ARBA00022448"/>
    </source>
</evidence>
<dbReference type="Gene3D" id="1.10.3730.20">
    <property type="match status" value="1"/>
</dbReference>
<dbReference type="InterPro" id="IPR000390">
    <property type="entry name" value="Small_drug/metabolite_transptr"/>
</dbReference>
<dbReference type="PANTHER" id="PTHR30561:SF1">
    <property type="entry name" value="MULTIDRUG TRANSPORTER EMRE"/>
    <property type="match status" value="1"/>
</dbReference>
<evidence type="ECO:0000313" key="9">
    <source>
        <dbReference type="EMBL" id="MFC7746429.1"/>
    </source>
</evidence>
<evidence type="ECO:0000256" key="1">
    <source>
        <dbReference type="ARBA" id="ARBA00004651"/>
    </source>
</evidence>
<evidence type="ECO:0000313" key="10">
    <source>
        <dbReference type="Proteomes" id="UP001596620"/>
    </source>
</evidence>
<feature type="transmembrane region" description="Helical" evidence="8">
    <location>
        <begin position="85"/>
        <end position="103"/>
    </location>
</feature>
<dbReference type="InterPro" id="IPR045324">
    <property type="entry name" value="Small_multidrug_res"/>
</dbReference>
<keyword evidence="10" id="KW-1185">Reference proteome</keyword>
<accession>A0ABW2URN6</accession>
<keyword evidence="5 8" id="KW-1133">Transmembrane helix</keyword>
<proteinExistence type="inferred from homology"/>
<comment type="caution">
    <text evidence="9">The sequence shown here is derived from an EMBL/GenBank/DDBJ whole genome shotgun (WGS) entry which is preliminary data.</text>
</comment>
<dbReference type="EMBL" id="JBHTGR010000005">
    <property type="protein sequence ID" value="MFC7746429.1"/>
    <property type="molecule type" value="Genomic_DNA"/>
</dbReference>
<comment type="subcellular location">
    <subcellularLocation>
        <location evidence="1 7">Cell membrane</location>
        <topology evidence="1 7">Multi-pass membrane protein</topology>
    </subcellularLocation>
</comment>
<feature type="transmembrane region" description="Helical" evidence="8">
    <location>
        <begin position="60"/>
        <end position="79"/>
    </location>
</feature>
<evidence type="ECO:0000256" key="5">
    <source>
        <dbReference type="ARBA" id="ARBA00022989"/>
    </source>
</evidence>